<dbReference type="InterPro" id="IPR021255">
    <property type="entry name" value="DUF2807"/>
</dbReference>
<reference evidence="2 3" key="1">
    <citation type="submission" date="2016-10" db="EMBL/GenBank/DDBJ databases">
        <authorList>
            <person name="de Groot N.N."/>
        </authorList>
    </citation>
    <scope>NUCLEOTIDE SEQUENCE [LARGE SCALE GENOMIC DNA]</scope>
    <source>
        <strain evidence="2 3">CGMCC 1.10825</strain>
    </source>
</reference>
<proteinExistence type="predicted"/>
<accession>A0A1H6IZ03</accession>
<dbReference type="PROSITE" id="PS51257">
    <property type="entry name" value="PROKAR_LIPOPROTEIN"/>
    <property type="match status" value="1"/>
</dbReference>
<evidence type="ECO:0000313" key="2">
    <source>
        <dbReference type="EMBL" id="SEH54720.1"/>
    </source>
</evidence>
<dbReference type="OrthoDB" id="1466971at2"/>
<dbReference type="Proteomes" id="UP000199634">
    <property type="component" value="Unassembled WGS sequence"/>
</dbReference>
<dbReference type="Pfam" id="PF10988">
    <property type="entry name" value="DUF2807"/>
    <property type="match status" value="1"/>
</dbReference>
<protein>
    <submittedName>
        <fullName evidence="2">Putative auto-transporter adhesin, head GIN domain</fullName>
    </submittedName>
</protein>
<dbReference type="EMBL" id="FNXE01000001">
    <property type="protein sequence ID" value="SEH54720.1"/>
    <property type="molecule type" value="Genomic_DNA"/>
</dbReference>
<evidence type="ECO:0000259" key="1">
    <source>
        <dbReference type="Pfam" id="PF10988"/>
    </source>
</evidence>
<organism evidence="2 3">
    <name type="scientific">Paenimyroides marinum</name>
    <dbReference type="NCBI Taxonomy" id="1159016"/>
    <lineage>
        <taxon>Bacteria</taxon>
        <taxon>Pseudomonadati</taxon>
        <taxon>Bacteroidota</taxon>
        <taxon>Flavobacteriia</taxon>
        <taxon>Flavobacteriales</taxon>
        <taxon>Flavobacteriaceae</taxon>
        <taxon>Paenimyroides</taxon>
    </lineage>
</organism>
<sequence>MKKSIVLLLLIIAGCSGEDACFSKKGNAITQKHQLQGFHTVDIPMNVSAEIIPDNEYKLEIDSYENRIDAISFAVKDSVLTIQNDVSCELLKSYETAVLKIHTPTLKRINSRTQFNVYSTDTLRFPDLYLITSLPNEESASTAFDFKINNKKITVEDNQVGLFLLKGKTDVLDVKLYGANGSVKAENLTAKTVDVYHRSNQNIHLFAKNKIQGTIASVGNIYLYHKPDTVQLTRLYTGDVVYK</sequence>
<evidence type="ECO:0000313" key="3">
    <source>
        <dbReference type="Proteomes" id="UP000199634"/>
    </source>
</evidence>
<gene>
    <name evidence="2" type="ORF">SAMN02927937_00130</name>
</gene>
<dbReference type="Gene3D" id="2.160.20.120">
    <property type="match status" value="1"/>
</dbReference>
<name>A0A1H6IZ03_9FLAO</name>
<dbReference type="AlphaFoldDB" id="A0A1H6IZ03"/>
<feature type="domain" description="Putative auto-transporter adhesin head GIN" evidence="1">
    <location>
        <begin position="38"/>
        <end position="227"/>
    </location>
</feature>
<dbReference type="RefSeq" id="WP_091095278.1">
    <property type="nucleotide sequence ID" value="NZ_FNXE01000001.1"/>
</dbReference>
<keyword evidence="3" id="KW-1185">Reference proteome</keyword>
<dbReference type="STRING" id="1159016.SAMN02927937_00130"/>